<dbReference type="Proteomes" id="UP000825935">
    <property type="component" value="Chromosome 3"/>
</dbReference>
<keyword evidence="1 7" id="KW-0662">Pyridine nucleotide biosynthesis</keyword>
<dbReference type="OrthoDB" id="422187at2759"/>
<dbReference type="InterPro" id="IPR014729">
    <property type="entry name" value="Rossmann-like_a/b/a_fold"/>
</dbReference>
<dbReference type="InterPro" id="IPR004821">
    <property type="entry name" value="Cyt_trans-like"/>
</dbReference>
<dbReference type="GO" id="GO:0000309">
    <property type="term" value="F:nicotinamide-nucleotide adenylyltransferase activity"/>
    <property type="evidence" value="ECO:0007669"/>
    <property type="project" value="UniProtKB-EC"/>
</dbReference>
<evidence type="ECO:0000259" key="8">
    <source>
        <dbReference type="Pfam" id="PF01467"/>
    </source>
</evidence>
<keyword evidence="2 7" id="KW-0808">Transferase</keyword>
<evidence type="ECO:0000256" key="6">
    <source>
        <dbReference type="ARBA" id="ARBA00023027"/>
    </source>
</evidence>
<keyword evidence="10" id="KW-1185">Reference proteome</keyword>
<dbReference type="NCBIfam" id="TIGR00482">
    <property type="entry name" value="nicotinate (nicotinamide) nucleotide adenylyltransferase"/>
    <property type="match status" value="1"/>
</dbReference>
<keyword evidence="6 7" id="KW-0520">NAD</keyword>
<evidence type="ECO:0000256" key="2">
    <source>
        <dbReference type="ARBA" id="ARBA00022679"/>
    </source>
</evidence>
<keyword evidence="3 7" id="KW-0548">Nucleotidyltransferase</keyword>
<evidence type="ECO:0000313" key="9">
    <source>
        <dbReference type="EMBL" id="KAH7442407.1"/>
    </source>
</evidence>
<organism evidence="9 10">
    <name type="scientific">Ceratopteris richardii</name>
    <name type="common">Triangle waterfern</name>
    <dbReference type="NCBI Taxonomy" id="49495"/>
    <lineage>
        <taxon>Eukaryota</taxon>
        <taxon>Viridiplantae</taxon>
        <taxon>Streptophyta</taxon>
        <taxon>Embryophyta</taxon>
        <taxon>Tracheophyta</taxon>
        <taxon>Polypodiopsida</taxon>
        <taxon>Polypodiidae</taxon>
        <taxon>Polypodiales</taxon>
        <taxon>Pteridineae</taxon>
        <taxon>Pteridaceae</taxon>
        <taxon>Parkerioideae</taxon>
        <taxon>Ceratopteris</taxon>
    </lineage>
</organism>
<comment type="pathway">
    <text evidence="7">Cofactor biosynthesis; NAD(+) biosynthesis; NAD(+) from nicotinamide D-ribonucleotide: step 1/1.</text>
</comment>
<evidence type="ECO:0000256" key="3">
    <source>
        <dbReference type="ARBA" id="ARBA00022695"/>
    </source>
</evidence>
<gene>
    <name evidence="9" type="ORF">KP509_03G087100</name>
</gene>
<comment type="catalytic activity">
    <reaction evidence="7">
        <text>beta-nicotinamide D-ribonucleotide + ATP + H(+) = diphosphate + NAD(+)</text>
        <dbReference type="Rhea" id="RHEA:21360"/>
        <dbReference type="ChEBI" id="CHEBI:14649"/>
        <dbReference type="ChEBI" id="CHEBI:15378"/>
        <dbReference type="ChEBI" id="CHEBI:30616"/>
        <dbReference type="ChEBI" id="CHEBI:33019"/>
        <dbReference type="ChEBI" id="CHEBI:57540"/>
        <dbReference type="EC" id="2.7.7.1"/>
    </reaction>
</comment>
<feature type="domain" description="Cytidyltransferase-like" evidence="8">
    <location>
        <begin position="45"/>
        <end position="225"/>
    </location>
</feature>
<dbReference type="OMA" id="QPWKENI"/>
<comment type="caution">
    <text evidence="9">The sequence shown here is derived from an EMBL/GenBank/DDBJ whole genome shotgun (WGS) entry which is preliminary data.</text>
</comment>
<dbReference type="GO" id="GO:0004515">
    <property type="term" value="F:nicotinate-nucleotide adenylyltransferase activity"/>
    <property type="evidence" value="ECO:0007669"/>
    <property type="project" value="UniProtKB-EC"/>
</dbReference>
<dbReference type="EC" id="2.7.7.18" evidence="7"/>
<proteinExistence type="inferred from homology"/>
<evidence type="ECO:0000256" key="4">
    <source>
        <dbReference type="ARBA" id="ARBA00022741"/>
    </source>
</evidence>
<evidence type="ECO:0000256" key="5">
    <source>
        <dbReference type="ARBA" id="ARBA00022840"/>
    </source>
</evidence>
<dbReference type="EC" id="2.7.7.1" evidence="7"/>
<dbReference type="EMBL" id="CM035408">
    <property type="protein sequence ID" value="KAH7442407.1"/>
    <property type="molecule type" value="Genomic_DNA"/>
</dbReference>
<evidence type="ECO:0000256" key="7">
    <source>
        <dbReference type="RuleBase" id="RU362021"/>
    </source>
</evidence>
<dbReference type="GO" id="GO:0009435">
    <property type="term" value="P:NAD+ biosynthetic process"/>
    <property type="evidence" value="ECO:0007669"/>
    <property type="project" value="InterPro"/>
</dbReference>
<keyword evidence="5 7" id="KW-0067">ATP-binding</keyword>
<dbReference type="PANTHER" id="PTHR12039">
    <property type="entry name" value="NICOTINAMIDE MONONUCLEOTIDE ADENYLYLTRANSFERASE"/>
    <property type="match status" value="1"/>
</dbReference>
<evidence type="ECO:0000256" key="1">
    <source>
        <dbReference type="ARBA" id="ARBA00022642"/>
    </source>
</evidence>
<sequence>MLNMAVDAADQEDDFQGTNIPLPNDKLRLSNHKKDANNLAVLLETGSFNPPTFMHQQMFAAGREALEMRGFFVVGCYMSPVNNAYGKQGLVPGEHRIRMCQLVAKDIPLLMVDPWEALQPTYQRTLKVLKRVKNALYGLCSHHCPIRVMLLCGADLLESFTTPGTWIPEQVEEICRDYGVVCIKRGDKDLKTLIGTSDILSKYSENIIIADKFESDISSTRVRENIAKKLPIDELTLPSVIDYIKSNGLYETC</sequence>
<dbReference type="GO" id="GO:0005524">
    <property type="term" value="F:ATP binding"/>
    <property type="evidence" value="ECO:0007669"/>
    <property type="project" value="UniProtKB-KW"/>
</dbReference>
<comment type="similarity">
    <text evidence="7">Belongs to the eukaryotic NMN adenylyltransferase family.</text>
</comment>
<dbReference type="EMBL" id="CM035408">
    <property type="protein sequence ID" value="KAH7442408.1"/>
    <property type="molecule type" value="Genomic_DNA"/>
</dbReference>
<dbReference type="Gene3D" id="3.40.50.620">
    <property type="entry name" value="HUPs"/>
    <property type="match status" value="1"/>
</dbReference>
<comment type="catalytic activity">
    <reaction evidence="7">
        <text>nicotinate beta-D-ribonucleotide + ATP + H(+) = deamido-NAD(+) + diphosphate</text>
        <dbReference type="Rhea" id="RHEA:22860"/>
        <dbReference type="ChEBI" id="CHEBI:15378"/>
        <dbReference type="ChEBI" id="CHEBI:30616"/>
        <dbReference type="ChEBI" id="CHEBI:33019"/>
        <dbReference type="ChEBI" id="CHEBI:57502"/>
        <dbReference type="ChEBI" id="CHEBI:58437"/>
        <dbReference type="EC" id="2.7.7.18"/>
    </reaction>
</comment>
<accession>A0A8T2V1U6</accession>
<dbReference type="Pfam" id="PF01467">
    <property type="entry name" value="CTP_transf_like"/>
    <property type="match status" value="1"/>
</dbReference>
<keyword evidence="4 7" id="KW-0547">Nucleotide-binding</keyword>
<dbReference type="InterPro" id="IPR051182">
    <property type="entry name" value="Euk_NMN_adenylyltrnsfrase"/>
</dbReference>
<evidence type="ECO:0000313" key="10">
    <source>
        <dbReference type="Proteomes" id="UP000825935"/>
    </source>
</evidence>
<reference evidence="9" key="1">
    <citation type="submission" date="2021-08" db="EMBL/GenBank/DDBJ databases">
        <title>WGS assembly of Ceratopteris richardii.</title>
        <authorList>
            <person name="Marchant D.B."/>
            <person name="Chen G."/>
            <person name="Jenkins J."/>
            <person name="Shu S."/>
            <person name="Leebens-Mack J."/>
            <person name="Grimwood J."/>
            <person name="Schmutz J."/>
            <person name="Soltis P."/>
            <person name="Soltis D."/>
            <person name="Chen Z.-H."/>
        </authorList>
    </citation>
    <scope>NUCLEOTIDE SEQUENCE</scope>
    <source>
        <strain evidence="9">Whitten #5841</strain>
        <tissue evidence="9">Leaf</tissue>
    </source>
</reference>
<dbReference type="PANTHER" id="PTHR12039:SF0">
    <property type="entry name" value="NICOTINAMIDE-NUCLEOTIDE ADENYLYLTRANSFERASE"/>
    <property type="match status" value="1"/>
</dbReference>
<dbReference type="SUPFAM" id="SSF52374">
    <property type="entry name" value="Nucleotidylyl transferase"/>
    <property type="match status" value="1"/>
</dbReference>
<protein>
    <recommendedName>
        <fullName evidence="7">Nicotinamide-nucleotide adenylyltransferase</fullName>
        <ecNumber evidence="7">2.7.7.1</ecNumber>
        <ecNumber evidence="7">2.7.7.18</ecNumber>
    </recommendedName>
</protein>
<dbReference type="InterPro" id="IPR005248">
    <property type="entry name" value="NadD/NMNAT"/>
</dbReference>
<name>A0A8T2V1U6_CERRI</name>
<dbReference type="AlphaFoldDB" id="A0A8T2V1U6"/>